<organism evidence="3 4">
    <name type="scientific">Talaromyces stipitatus (strain ATCC 10500 / CBS 375.48 / QM 6759 / NRRL 1006)</name>
    <name type="common">Penicillium stipitatum</name>
    <dbReference type="NCBI Taxonomy" id="441959"/>
    <lineage>
        <taxon>Eukaryota</taxon>
        <taxon>Fungi</taxon>
        <taxon>Dikarya</taxon>
        <taxon>Ascomycota</taxon>
        <taxon>Pezizomycotina</taxon>
        <taxon>Eurotiomycetes</taxon>
        <taxon>Eurotiomycetidae</taxon>
        <taxon>Eurotiales</taxon>
        <taxon>Trichocomaceae</taxon>
        <taxon>Talaromyces</taxon>
        <taxon>Talaromyces sect. Talaromyces</taxon>
    </lineage>
</organism>
<dbReference type="GeneID" id="8107060"/>
<dbReference type="EMBL" id="EQ962657">
    <property type="protein sequence ID" value="EED15438.1"/>
    <property type="molecule type" value="Genomic_DNA"/>
</dbReference>
<dbReference type="PANTHER" id="PTHR23022:SF119">
    <property type="entry name" value="TC1-LIKE TRANSPOSASE DDE DOMAIN-CONTAINING PROTEIN"/>
    <property type="match status" value="1"/>
</dbReference>
<dbReference type="Pfam" id="PF13358">
    <property type="entry name" value="DDE_3"/>
    <property type="match status" value="1"/>
</dbReference>
<dbReference type="InParanoid" id="B8ML22"/>
<evidence type="ECO:0000313" key="4">
    <source>
        <dbReference type="Proteomes" id="UP000001745"/>
    </source>
</evidence>
<dbReference type="InterPro" id="IPR052338">
    <property type="entry name" value="Transposase_5"/>
</dbReference>
<dbReference type="GO" id="GO:0003676">
    <property type="term" value="F:nucleic acid binding"/>
    <property type="evidence" value="ECO:0007669"/>
    <property type="project" value="InterPro"/>
</dbReference>
<dbReference type="RefSeq" id="XP_002485391.1">
    <property type="nucleotide sequence ID" value="XM_002485346.1"/>
</dbReference>
<dbReference type="VEuPathDB" id="FungiDB:TSTA_048780"/>
<proteinExistence type="predicted"/>
<reference evidence="4" key="1">
    <citation type="journal article" date="2015" name="Genome Announc.">
        <title>Genome sequence of the AIDS-associated pathogen Penicillium marneffei (ATCC18224) and its near taxonomic relative Talaromyces stipitatus (ATCC10500).</title>
        <authorList>
            <person name="Nierman W.C."/>
            <person name="Fedorova-Abrams N.D."/>
            <person name="Andrianopoulos A."/>
        </authorList>
    </citation>
    <scope>NUCLEOTIDE SEQUENCE [LARGE SCALE GENOMIC DNA]</scope>
    <source>
        <strain evidence="4">ATCC 10500 / CBS 375.48 / QM 6759 / NRRL 1006</strain>
    </source>
</reference>
<dbReference type="eggNOG" id="ENOG502SCE0">
    <property type="taxonomic scope" value="Eukaryota"/>
</dbReference>
<dbReference type="Proteomes" id="UP000001745">
    <property type="component" value="Unassembled WGS sequence"/>
</dbReference>
<evidence type="ECO:0000313" key="3">
    <source>
        <dbReference type="EMBL" id="EED15438.1"/>
    </source>
</evidence>
<dbReference type="STRING" id="441959.B8ML22"/>
<dbReference type="InterPro" id="IPR038717">
    <property type="entry name" value="Tc1-like_DDE_dom"/>
</dbReference>
<dbReference type="SUPFAM" id="SSF46689">
    <property type="entry name" value="Homeodomain-like"/>
    <property type="match status" value="1"/>
</dbReference>
<evidence type="ECO:0000256" key="1">
    <source>
        <dbReference type="SAM" id="MobiDB-lite"/>
    </source>
</evidence>
<keyword evidence="4" id="KW-1185">Reference proteome</keyword>
<dbReference type="OMA" id="CELHIEV"/>
<protein>
    <submittedName>
        <fullName evidence="3">Transposable element tc3 transposase, putative</fullName>
    </submittedName>
</protein>
<sequence>MPPPRRRTARRELDPCMRARICELHIEVHWGYKRIHRAHLEIPMTTIRNTIKKEQERINQRSKTRSGAPAKLTDEDKQKLIDLTIQNPHIKYEELRNAVDNKVTIRTIQNMFQQIHKRKWKQPLRYETYTPHEWQRILWSDECTVERGKGDQLIWTWHSLSEQLQEHDIREIRTGKSIKKMFWGAFKFDQRSPLVSLTSDGSSAGGGITVTVIRQLYMEQLPELLGDGDIFMQDNAPVHRAHIIRNLLQELGLNIMEWPPYSPDLYPIENIWAIMKTIIVNDHPELQNAPDNDQTLYSLIQAAKEAWESIEARVLRSLSNTMPNRVRAVIEADGWYTKY</sequence>
<feature type="region of interest" description="Disordered" evidence="1">
    <location>
        <begin position="54"/>
        <end position="73"/>
    </location>
</feature>
<dbReference type="AlphaFoldDB" id="B8ML22"/>
<dbReference type="HOGENOM" id="CLU_033666_0_0_1"/>
<dbReference type="OrthoDB" id="4737581at2759"/>
<accession>B8ML22</accession>
<evidence type="ECO:0000259" key="2">
    <source>
        <dbReference type="Pfam" id="PF13358"/>
    </source>
</evidence>
<dbReference type="InterPro" id="IPR036397">
    <property type="entry name" value="RNaseH_sf"/>
</dbReference>
<dbReference type="InterPro" id="IPR009057">
    <property type="entry name" value="Homeodomain-like_sf"/>
</dbReference>
<name>B8ML22_TALSN</name>
<dbReference type="Gene3D" id="3.30.420.10">
    <property type="entry name" value="Ribonuclease H-like superfamily/Ribonuclease H"/>
    <property type="match status" value="1"/>
</dbReference>
<gene>
    <name evidence="3" type="ORF">TSTA_048780</name>
</gene>
<dbReference type="PhylomeDB" id="B8ML22"/>
<feature type="domain" description="Tc1-like transposase DDE" evidence="2">
    <location>
        <begin position="215"/>
        <end position="281"/>
    </location>
</feature>
<dbReference type="PANTHER" id="PTHR23022">
    <property type="entry name" value="TRANSPOSABLE ELEMENT-RELATED"/>
    <property type="match status" value="1"/>
</dbReference>